<keyword evidence="3" id="KW-1185">Reference proteome</keyword>
<evidence type="ECO:0000256" key="1">
    <source>
        <dbReference type="SAM" id="MobiDB-lite"/>
    </source>
</evidence>
<feature type="compositionally biased region" description="Basic and acidic residues" evidence="1">
    <location>
        <begin position="62"/>
        <end position="75"/>
    </location>
</feature>
<comment type="caution">
    <text evidence="2">The sequence shown here is derived from an EMBL/GenBank/DDBJ whole genome shotgun (WGS) entry which is preliminary data.</text>
</comment>
<feature type="compositionally biased region" description="Pro residues" evidence="1">
    <location>
        <begin position="315"/>
        <end position="327"/>
    </location>
</feature>
<evidence type="ECO:0000313" key="2">
    <source>
        <dbReference type="EMBL" id="KAF7370896.1"/>
    </source>
</evidence>
<reference evidence="2" key="1">
    <citation type="submission" date="2020-05" db="EMBL/GenBank/DDBJ databases">
        <title>Mycena genomes resolve the evolution of fungal bioluminescence.</title>
        <authorList>
            <person name="Tsai I.J."/>
        </authorList>
    </citation>
    <scope>NUCLEOTIDE SEQUENCE</scope>
    <source>
        <strain evidence="2">160909Yilan</strain>
    </source>
</reference>
<dbReference type="Proteomes" id="UP000623467">
    <property type="component" value="Unassembled WGS sequence"/>
</dbReference>
<accession>A0A8H6Z6V7</accession>
<proteinExistence type="predicted"/>
<feature type="region of interest" description="Disordered" evidence="1">
    <location>
        <begin position="62"/>
        <end position="252"/>
    </location>
</feature>
<gene>
    <name evidence="2" type="ORF">MSAN_00723500</name>
</gene>
<feature type="region of interest" description="Disordered" evidence="1">
    <location>
        <begin position="497"/>
        <end position="547"/>
    </location>
</feature>
<evidence type="ECO:0000313" key="3">
    <source>
        <dbReference type="Proteomes" id="UP000623467"/>
    </source>
</evidence>
<name>A0A8H6Z6V7_9AGAR</name>
<feature type="compositionally biased region" description="Basic and acidic residues" evidence="1">
    <location>
        <begin position="117"/>
        <end position="133"/>
    </location>
</feature>
<organism evidence="2 3">
    <name type="scientific">Mycena sanguinolenta</name>
    <dbReference type="NCBI Taxonomy" id="230812"/>
    <lineage>
        <taxon>Eukaryota</taxon>
        <taxon>Fungi</taxon>
        <taxon>Dikarya</taxon>
        <taxon>Basidiomycota</taxon>
        <taxon>Agaricomycotina</taxon>
        <taxon>Agaricomycetes</taxon>
        <taxon>Agaricomycetidae</taxon>
        <taxon>Agaricales</taxon>
        <taxon>Marasmiineae</taxon>
        <taxon>Mycenaceae</taxon>
        <taxon>Mycena</taxon>
    </lineage>
</organism>
<feature type="compositionally biased region" description="Basic and acidic residues" evidence="1">
    <location>
        <begin position="147"/>
        <end position="166"/>
    </location>
</feature>
<dbReference type="EMBL" id="JACAZH010000004">
    <property type="protein sequence ID" value="KAF7370896.1"/>
    <property type="molecule type" value="Genomic_DNA"/>
</dbReference>
<feature type="region of interest" description="Disordered" evidence="1">
    <location>
        <begin position="301"/>
        <end position="330"/>
    </location>
</feature>
<sequence>MPPPRTVPTHLSMPPPPVPRIRCATPGCRGSVVAAGKRCMLCVKGSWLGRKDAWVMAQAQAGRDKEKERKKLMSKERKRAKALALQQWDTERARNPGETTPDAKTQRVTIKLKLPPRAKETASEDKGKGKAVEESVDENAASGVPEGDTKAKDKAAEEPEKPKGEETAIWDGAGWDSELSDLTNSDSDSESEAEEPPRPTLKIRIPARTPSSSPTKPSASAASGSGSAVAAASTLPTHASVSGTPEAPSEPQRLCTIARCRRPLPPLALYRWKCCSPCRKQYREYQRARLGRVALTNAAGSEPFPSAGPAGPNGALPPQPPALPAPVPRDQSLDRMAEIRAQKEWEREESRRALEVSCAPVAPRKLYREPYEKSKAAVVTWSDALTSKSQRPMEGARVCTGRGCEHIIPSEVEYDSTMCGGCRGHERRMAERVLVKEGKLPAPPSGATYDPKDDLPVLEEAKPGRCMYADCGILISADIDVSERACEQCVRRRNAVQRRLPGRPPGARNKPKTAADEKPSGAQNPLKVSLEKPLAPPKKRKRTSPYPPYQSCEALLKDFGARFRGFIEAQSFYFLLRAGMGPQPPPEAMFDFSGEYSVVATDLDVVARKAELEVGVHDVKDAVARAGGLDFSPTSWVSILSKPDGVVTRFACVHLVQVFLPISMPPGHPQTPSHTKSMQGELEVAILPDDSHKYFPGEKTIVRFRLVG</sequence>
<feature type="compositionally biased region" description="Low complexity" evidence="1">
    <location>
        <begin position="303"/>
        <end position="314"/>
    </location>
</feature>
<dbReference type="OrthoDB" id="3266602at2759"/>
<feature type="compositionally biased region" description="Low complexity" evidence="1">
    <location>
        <begin position="206"/>
        <end position="234"/>
    </location>
</feature>
<protein>
    <submittedName>
        <fullName evidence="2">Uncharacterized protein</fullName>
    </submittedName>
</protein>
<dbReference type="AlphaFoldDB" id="A0A8H6Z6V7"/>